<evidence type="ECO:0000313" key="3">
    <source>
        <dbReference type="Proteomes" id="UP000076727"/>
    </source>
</evidence>
<reference evidence="2 3" key="1">
    <citation type="journal article" date="2016" name="Mol. Biol. Evol.">
        <title>Comparative Genomics of Early-Diverging Mushroom-Forming Fungi Provides Insights into the Origins of Lignocellulose Decay Capabilities.</title>
        <authorList>
            <person name="Nagy L.G."/>
            <person name="Riley R."/>
            <person name="Tritt A."/>
            <person name="Adam C."/>
            <person name="Daum C."/>
            <person name="Floudas D."/>
            <person name="Sun H."/>
            <person name="Yadav J.S."/>
            <person name="Pangilinan J."/>
            <person name="Larsson K.H."/>
            <person name="Matsuura K."/>
            <person name="Barry K."/>
            <person name="Labutti K."/>
            <person name="Kuo R."/>
            <person name="Ohm R.A."/>
            <person name="Bhattacharya S.S."/>
            <person name="Shirouzu T."/>
            <person name="Yoshinaga Y."/>
            <person name="Martin F.M."/>
            <person name="Grigoriev I.V."/>
            <person name="Hibbett D.S."/>
        </authorList>
    </citation>
    <scope>NUCLEOTIDE SEQUENCE [LARGE SCALE GENOMIC DNA]</scope>
    <source>
        <strain evidence="2 3">L-15889</strain>
    </source>
</reference>
<accession>A0A165T7R1</accession>
<protein>
    <submittedName>
        <fullName evidence="2">Uncharacterized protein</fullName>
    </submittedName>
</protein>
<dbReference type="OrthoDB" id="3063716at2759"/>
<keyword evidence="3" id="KW-1185">Reference proteome</keyword>
<gene>
    <name evidence="2" type="ORF">DAEQUDRAFT_504228</name>
</gene>
<sequence length="302" mass="34307">MFTRFANPHALDAKTEIVSRNALSVDDVQSSHDAAHDGGLLMELDRLVKRSLGDLNSSESVDEKARKKRRKTEKEHLDESQVKNTELSASIPFRLVSRKLPPKEIELKPMAAPVIIVKEPPCEDNEEEAERRSTRAQEIAVDFDWILKEARKPDAHRHKGLVRARSDLSACPPSVMVVERSKPTPTQPKVSSLRPSLGVQPSPHTFRPEIQVPVVAVTAILEESKQKKTSRNIRRARAKARAAQPRPPAVFWRPLKEWGVRSAGYSVGYEGSWPVFRHDPSRYRYQRDTMRKGVYFTEIGRQ</sequence>
<feature type="region of interest" description="Disordered" evidence="1">
    <location>
        <begin position="179"/>
        <end position="205"/>
    </location>
</feature>
<organism evidence="2 3">
    <name type="scientific">Daedalea quercina L-15889</name>
    <dbReference type="NCBI Taxonomy" id="1314783"/>
    <lineage>
        <taxon>Eukaryota</taxon>
        <taxon>Fungi</taxon>
        <taxon>Dikarya</taxon>
        <taxon>Basidiomycota</taxon>
        <taxon>Agaricomycotina</taxon>
        <taxon>Agaricomycetes</taxon>
        <taxon>Polyporales</taxon>
        <taxon>Fomitopsis</taxon>
    </lineage>
</organism>
<dbReference type="Proteomes" id="UP000076727">
    <property type="component" value="Unassembled WGS sequence"/>
</dbReference>
<dbReference type="EMBL" id="KV429038">
    <property type="protein sequence ID" value="KZT73048.1"/>
    <property type="molecule type" value="Genomic_DNA"/>
</dbReference>
<feature type="compositionally biased region" description="Polar residues" evidence="1">
    <location>
        <begin position="183"/>
        <end position="194"/>
    </location>
</feature>
<name>A0A165T7R1_9APHY</name>
<feature type="compositionally biased region" description="Basic and acidic residues" evidence="1">
    <location>
        <begin position="72"/>
        <end position="81"/>
    </location>
</feature>
<proteinExistence type="predicted"/>
<evidence type="ECO:0000256" key="1">
    <source>
        <dbReference type="SAM" id="MobiDB-lite"/>
    </source>
</evidence>
<feature type="region of interest" description="Disordered" evidence="1">
    <location>
        <begin position="55"/>
        <end position="83"/>
    </location>
</feature>
<dbReference type="AlphaFoldDB" id="A0A165T7R1"/>
<evidence type="ECO:0000313" key="2">
    <source>
        <dbReference type="EMBL" id="KZT73048.1"/>
    </source>
</evidence>